<sequence length="32" mass="3424">MYDGSSTMQTTVGITCEAAASEIHMLNVMMAE</sequence>
<reference evidence="1" key="1">
    <citation type="submission" date="2021-02" db="EMBL/GenBank/DDBJ databases">
        <authorList>
            <person name="Nowell W R."/>
        </authorList>
    </citation>
    <scope>NUCLEOTIDE SEQUENCE</scope>
</reference>
<proteinExistence type="predicted"/>
<accession>A0A817S788</accession>
<evidence type="ECO:0000313" key="2">
    <source>
        <dbReference type="Proteomes" id="UP000663825"/>
    </source>
</evidence>
<protein>
    <submittedName>
        <fullName evidence="1">Uncharacterized protein</fullName>
    </submittedName>
</protein>
<name>A0A817S788_9BILA</name>
<dbReference type="EMBL" id="CAJNXB010002834">
    <property type="protein sequence ID" value="CAF3279898.1"/>
    <property type="molecule type" value="Genomic_DNA"/>
</dbReference>
<dbReference type="Proteomes" id="UP000663825">
    <property type="component" value="Unassembled WGS sequence"/>
</dbReference>
<feature type="non-terminal residue" evidence="1">
    <location>
        <position position="32"/>
    </location>
</feature>
<organism evidence="1 2">
    <name type="scientific">Rotaria socialis</name>
    <dbReference type="NCBI Taxonomy" id="392032"/>
    <lineage>
        <taxon>Eukaryota</taxon>
        <taxon>Metazoa</taxon>
        <taxon>Spiralia</taxon>
        <taxon>Gnathifera</taxon>
        <taxon>Rotifera</taxon>
        <taxon>Eurotatoria</taxon>
        <taxon>Bdelloidea</taxon>
        <taxon>Philodinida</taxon>
        <taxon>Philodinidae</taxon>
        <taxon>Rotaria</taxon>
    </lineage>
</organism>
<comment type="caution">
    <text evidence="1">The sequence shown here is derived from an EMBL/GenBank/DDBJ whole genome shotgun (WGS) entry which is preliminary data.</text>
</comment>
<evidence type="ECO:0000313" key="1">
    <source>
        <dbReference type="EMBL" id="CAF3279898.1"/>
    </source>
</evidence>
<dbReference type="AlphaFoldDB" id="A0A817S788"/>
<gene>
    <name evidence="1" type="ORF">TIS948_LOCUS16824</name>
</gene>